<evidence type="ECO:0000313" key="2">
    <source>
        <dbReference type="EMBL" id="HJC37659.1"/>
    </source>
</evidence>
<name>A0A9D2NVA3_9FIRM</name>
<accession>A0A9D2NVA3</accession>
<evidence type="ECO:0000256" key="1">
    <source>
        <dbReference type="SAM" id="Phobius"/>
    </source>
</evidence>
<comment type="caution">
    <text evidence="2">The sequence shown here is derived from an EMBL/GenBank/DDBJ whole genome shotgun (WGS) entry which is preliminary data.</text>
</comment>
<keyword evidence="1" id="KW-0812">Transmembrane</keyword>
<dbReference type="AlphaFoldDB" id="A0A9D2NVA3"/>
<keyword evidence="1" id="KW-0472">Membrane</keyword>
<keyword evidence="1" id="KW-1133">Transmembrane helix</keyword>
<reference evidence="2" key="2">
    <citation type="submission" date="2021-04" db="EMBL/GenBank/DDBJ databases">
        <authorList>
            <person name="Gilroy R."/>
        </authorList>
    </citation>
    <scope>NUCLEOTIDE SEQUENCE</scope>
    <source>
        <strain evidence="2">ChiGjej1B1-1692</strain>
    </source>
</reference>
<evidence type="ECO:0000313" key="3">
    <source>
        <dbReference type="Proteomes" id="UP000823894"/>
    </source>
</evidence>
<gene>
    <name evidence="2" type="ORF">H9757_01125</name>
</gene>
<dbReference type="EMBL" id="DWWK01000014">
    <property type="protein sequence ID" value="HJC37659.1"/>
    <property type="molecule type" value="Genomic_DNA"/>
</dbReference>
<dbReference type="Proteomes" id="UP000823894">
    <property type="component" value="Unassembled WGS sequence"/>
</dbReference>
<reference evidence="2" key="1">
    <citation type="journal article" date="2021" name="PeerJ">
        <title>Extensive microbial diversity within the chicken gut microbiome revealed by metagenomics and culture.</title>
        <authorList>
            <person name="Gilroy R."/>
            <person name="Ravi A."/>
            <person name="Getino M."/>
            <person name="Pursley I."/>
            <person name="Horton D.L."/>
            <person name="Alikhan N.F."/>
            <person name="Baker D."/>
            <person name="Gharbi K."/>
            <person name="Hall N."/>
            <person name="Watson M."/>
            <person name="Adriaenssens E.M."/>
            <person name="Foster-Nyarko E."/>
            <person name="Jarju S."/>
            <person name="Secka A."/>
            <person name="Antonio M."/>
            <person name="Oren A."/>
            <person name="Chaudhuri R.R."/>
            <person name="La Ragione R."/>
            <person name="Hildebrand F."/>
            <person name="Pallen M.J."/>
        </authorList>
    </citation>
    <scope>NUCLEOTIDE SEQUENCE</scope>
    <source>
        <strain evidence="2">ChiGjej1B1-1692</strain>
    </source>
</reference>
<protein>
    <submittedName>
        <fullName evidence="2">Uncharacterized protein</fullName>
    </submittedName>
</protein>
<sequence length="111" mass="12766">MVICTAMIYVSLIVILAVCAGGIFLQIFLSRRESRWPGLILPLLTFLYSLLAAFSVIVTDTMSGWEIFTVTATAFITTNIPTIVLLAVYFWCREKMRRRRELEKMNIQDLR</sequence>
<feature type="transmembrane region" description="Helical" evidence="1">
    <location>
        <begin position="6"/>
        <end position="29"/>
    </location>
</feature>
<proteinExistence type="predicted"/>
<feature type="transmembrane region" description="Helical" evidence="1">
    <location>
        <begin position="70"/>
        <end position="92"/>
    </location>
</feature>
<feature type="transmembrane region" description="Helical" evidence="1">
    <location>
        <begin position="36"/>
        <end position="58"/>
    </location>
</feature>
<organism evidence="2 3">
    <name type="scientific">Candidatus Mediterraneibacter faecigallinarum</name>
    <dbReference type="NCBI Taxonomy" id="2838669"/>
    <lineage>
        <taxon>Bacteria</taxon>
        <taxon>Bacillati</taxon>
        <taxon>Bacillota</taxon>
        <taxon>Clostridia</taxon>
        <taxon>Lachnospirales</taxon>
        <taxon>Lachnospiraceae</taxon>
        <taxon>Mediterraneibacter</taxon>
    </lineage>
</organism>